<protein>
    <recommendedName>
        <fullName evidence="2">PABS domain-containing protein</fullName>
    </recommendedName>
</protein>
<dbReference type="Gene3D" id="3.40.50.150">
    <property type="entry name" value="Vaccinia Virus protein VP39"/>
    <property type="match status" value="1"/>
</dbReference>
<reference evidence="1" key="1">
    <citation type="journal article" date="2015" name="Nature">
        <title>Complex archaea that bridge the gap between prokaryotes and eukaryotes.</title>
        <authorList>
            <person name="Spang A."/>
            <person name="Saw J.H."/>
            <person name="Jorgensen S.L."/>
            <person name="Zaremba-Niedzwiedzka K."/>
            <person name="Martijn J."/>
            <person name="Lind A.E."/>
            <person name="van Eijk R."/>
            <person name="Schleper C."/>
            <person name="Guy L."/>
            <person name="Ettema T.J."/>
        </authorList>
    </citation>
    <scope>NUCLEOTIDE SEQUENCE</scope>
</reference>
<proteinExistence type="predicted"/>
<comment type="caution">
    <text evidence="1">The sequence shown here is derived from an EMBL/GenBank/DDBJ whole genome shotgun (WGS) entry which is preliminary data.</text>
</comment>
<accession>A0A0F9QNK0</accession>
<organism evidence="1">
    <name type="scientific">marine sediment metagenome</name>
    <dbReference type="NCBI Taxonomy" id="412755"/>
    <lineage>
        <taxon>unclassified sequences</taxon>
        <taxon>metagenomes</taxon>
        <taxon>ecological metagenomes</taxon>
    </lineage>
</organism>
<name>A0A0F9QNK0_9ZZZZ</name>
<evidence type="ECO:0000313" key="1">
    <source>
        <dbReference type="EMBL" id="KKN06878.1"/>
    </source>
</evidence>
<sequence>MGRLFEQLDSQPSEIGEITLRRRRIPALGDRDIFEVKLGEEFLMSSMFVDAEVALSDLGLGETEGDNLSVVVGGLGLGYTAVAALKHERVAELLIVEYLEPVIRWHQQEYVPLGKDINADARSRYIHGSFFDLAIADPERGGFDPEAPGKAFDAILLDIDHSPRALLNDSNASFYTTRNIARMAEQLTPRGIFAMWSNEGEDAVFMDVLREVFTEVVCHVVSFYNPFQNRESFNTVYVARKPG</sequence>
<dbReference type="EMBL" id="LAZR01004635">
    <property type="protein sequence ID" value="KKN06878.1"/>
    <property type="molecule type" value="Genomic_DNA"/>
</dbReference>
<gene>
    <name evidence="1" type="ORF">LCGC14_1072840</name>
</gene>
<dbReference type="AlphaFoldDB" id="A0A0F9QNK0"/>
<evidence type="ECO:0008006" key="2">
    <source>
        <dbReference type="Google" id="ProtNLM"/>
    </source>
</evidence>
<dbReference type="SUPFAM" id="SSF53335">
    <property type="entry name" value="S-adenosyl-L-methionine-dependent methyltransferases"/>
    <property type="match status" value="1"/>
</dbReference>
<dbReference type="InterPro" id="IPR029063">
    <property type="entry name" value="SAM-dependent_MTases_sf"/>
</dbReference>